<keyword evidence="6" id="KW-1003">Cell membrane</keyword>
<evidence type="ECO:0000256" key="1">
    <source>
        <dbReference type="ARBA" id="ARBA00002265"/>
    </source>
</evidence>
<comment type="subcellular location">
    <subcellularLocation>
        <location evidence="2">Cell inner membrane</location>
        <topology evidence="2">Multi-pass membrane protein</topology>
    </subcellularLocation>
</comment>
<protein>
    <recommendedName>
        <fullName evidence="4">Lipopolysaccharide export system permease protein LptF</fullName>
    </recommendedName>
</protein>
<feature type="transmembrane region" description="Helical" evidence="12">
    <location>
        <begin position="102"/>
        <end position="122"/>
    </location>
</feature>
<comment type="subunit">
    <text evidence="11">Component of the lipopolysaccharide transport and assembly complex. The LptBFG transporter is composed of two ATP-binding proteins (LptB) and two transmembrane proteins (LptF and LptG).</text>
</comment>
<gene>
    <name evidence="13" type="primary">lptF</name>
    <name evidence="13" type="ORF">ACFO3Q_01260</name>
</gene>
<dbReference type="Pfam" id="PF03739">
    <property type="entry name" value="LptF_LptG"/>
    <property type="match status" value="1"/>
</dbReference>
<organism evidence="13 14">
    <name type="scientific">Coralloluteibacterium thermophilum</name>
    <dbReference type="NCBI Taxonomy" id="2707049"/>
    <lineage>
        <taxon>Bacteria</taxon>
        <taxon>Pseudomonadati</taxon>
        <taxon>Pseudomonadota</taxon>
        <taxon>Gammaproteobacteria</taxon>
        <taxon>Lysobacterales</taxon>
        <taxon>Lysobacteraceae</taxon>
        <taxon>Coralloluteibacterium</taxon>
    </lineage>
</organism>
<feature type="transmembrane region" description="Helical" evidence="12">
    <location>
        <begin position="299"/>
        <end position="319"/>
    </location>
</feature>
<evidence type="ECO:0000256" key="3">
    <source>
        <dbReference type="ARBA" id="ARBA00007725"/>
    </source>
</evidence>
<evidence type="ECO:0000256" key="7">
    <source>
        <dbReference type="ARBA" id="ARBA00022519"/>
    </source>
</evidence>
<evidence type="ECO:0000256" key="2">
    <source>
        <dbReference type="ARBA" id="ARBA00004429"/>
    </source>
</evidence>
<reference evidence="14" key="1">
    <citation type="journal article" date="2019" name="Int. J. Syst. Evol. Microbiol.">
        <title>The Global Catalogue of Microorganisms (GCM) 10K type strain sequencing project: providing services to taxonomists for standard genome sequencing and annotation.</title>
        <authorList>
            <consortium name="The Broad Institute Genomics Platform"/>
            <consortium name="The Broad Institute Genome Sequencing Center for Infectious Disease"/>
            <person name="Wu L."/>
            <person name="Ma J."/>
        </authorList>
    </citation>
    <scope>NUCLEOTIDE SEQUENCE [LARGE SCALE GENOMIC DNA]</scope>
    <source>
        <strain evidence="14">CGMCC 1.13574</strain>
    </source>
</reference>
<dbReference type="InterPro" id="IPR005495">
    <property type="entry name" value="LptG/LptF_permease"/>
</dbReference>
<evidence type="ECO:0000256" key="8">
    <source>
        <dbReference type="ARBA" id="ARBA00022692"/>
    </source>
</evidence>
<evidence type="ECO:0000256" key="12">
    <source>
        <dbReference type="SAM" id="Phobius"/>
    </source>
</evidence>
<dbReference type="EMBL" id="JBHSGG010000002">
    <property type="protein sequence ID" value="MFC4726807.1"/>
    <property type="molecule type" value="Genomic_DNA"/>
</dbReference>
<dbReference type="PANTHER" id="PTHR33529">
    <property type="entry name" value="SLR0882 PROTEIN-RELATED"/>
    <property type="match status" value="1"/>
</dbReference>
<feature type="transmembrane region" description="Helical" evidence="12">
    <location>
        <begin position="325"/>
        <end position="347"/>
    </location>
</feature>
<dbReference type="Proteomes" id="UP001595892">
    <property type="component" value="Unassembled WGS sequence"/>
</dbReference>
<evidence type="ECO:0000256" key="5">
    <source>
        <dbReference type="ARBA" id="ARBA00022448"/>
    </source>
</evidence>
<feature type="transmembrane region" description="Helical" evidence="12">
    <location>
        <begin position="57"/>
        <end position="81"/>
    </location>
</feature>
<dbReference type="InterPro" id="IPR030922">
    <property type="entry name" value="LptF"/>
</dbReference>
<keyword evidence="7" id="KW-0997">Cell inner membrane</keyword>
<comment type="caution">
    <text evidence="13">The sequence shown here is derived from an EMBL/GenBank/DDBJ whole genome shotgun (WGS) entry which is preliminary data.</text>
</comment>
<dbReference type="NCBIfam" id="TIGR04407">
    <property type="entry name" value="LptF_YjgP"/>
    <property type="match status" value="1"/>
</dbReference>
<evidence type="ECO:0000256" key="4">
    <source>
        <dbReference type="ARBA" id="ARBA00014213"/>
    </source>
</evidence>
<dbReference type="PANTHER" id="PTHR33529:SF7">
    <property type="entry name" value="LIPOPOLYSACCHARIDE EXPORT SYSTEM PERMEASE PROTEIN LPTF"/>
    <property type="match status" value="1"/>
</dbReference>
<keyword evidence="14" id="KW-1185">Reference proteome</keyword>
<evidence type="ECO:0000256" key="11">
    <source>
        <dbReference type="ARBA" id="ARBA00026081"/>
    </source>
</evidence>
<evidence type="ECO:0000313" key="13">
    <source>
        <dbReference type="EMBL" id="MFC4726807.1"/>
    </source>
</evidence>
<keyword evidence="10 12" id="KW-0472">Membrane</keyword>
<accession>A0ABV9NEL2</accession>
<evidence type="ECO:0000256" key="9">
    <source>
        <dbReference type="ARBA" id="ARBA00022989"/>
    </source>
</evidence>
<dbReference type="RefSeq" id="WP_377002759.1">
    <property type="nucleotide sequence ID" value="NZ_JBHSGG010000002.1"/>
</dbReference>
<evidence type="ECO:0000256" key="10">
    <source>
        <dbReference type="ARBA" id="ARBA00023136"/>
    </source>
</evidence>
<name>A0ABV9NEL2_9GAMM</name>
<evidence type="ECO:0000313" key="14">
    <source>
        <dbReference type="Proteomes" id="UP001595892"/>
    </source>
</evidence>
<comment type="function">
    <text evidence="1">Part of the ABC transporter complex LptBFG involved in the translocation of lipopolysaccharide (LPS) from the inner membrane to the outer membrane.</text>
</comment>
<sequence>MPRLERYLLREFTETVFATLVVLVLVSMSGVFADLVREIARGSLPPGLLLSQLGLRLLQFLPMVLPLSLFLGLLMAVGRLYRDSEMAVLASIGYGPQRLVRPLAMLAVPIVAVVAVLALWGGPAAERAGQRMIDSANRSLLVAGLDSRRFVELPGGGVIYVDSLSPDGSRFERMFLQLEDDEGRVDVTTAQRGELFFDGSAERYLLMHDGFRVEGPLEGADFRLMRFVRNEAQLPDRAETVGTEEPRLQSTPVLLERDDPPARAELHWRIGLPLLAATLALAAIPLARSSPRQPRYGALLLAFLGYLVYIFSMFIGRAWLGADVIPGWLGLWWLHLPMAGIALWLYLRDGALRRPRAGAAR</sequence>
<evidence type="ECO:0000256" key="6">
    <source>
        <dbReference type="ARBA" id="ARBA00022475"/>
    </source>
</evidence>
<keyword evidence="8 12" id="KW-0812">Transmembrane</keyword>
<keyword evidence="9 12" id="KW-1133">Transmembrane helix</keyword>
<proteinExistence type="inferred from homology"/>
<keyword evidence="5" id="KW-0813">Transport</keyword>
<comment type="similarity">
    <text evidence="3">Belongs to the LptF/LptG family.</text>
</comment>